<dbReference type="InterPro" id="IPR013563">
    <property type="entry name" value="Oligopep_ABC_C"/>
</dbReference>
<dbReference type="PANTHER" id="PTHR43776">
    <property type="entry name" value="TRANSPORT ATP-BINDING PROTEIN"/>
    <property type="match status" value="1"/>
</dbReference>
<dbReference type="InterPro" id="IPR017871">
    <property type="entry name" value="ABC_transporter-like_CS"/>
</dbReference>
<dbReference type="CDD" id="cd03257">
    <property type="entry name" value="ABC_NikE_OppD_transporters"/>
    <property type="match status" value="1"/>
</dbReference>
<name>A0ABP8AF01_9MICO</name>
<proteinExistence type="inferred from homology"/>
<dbReference type="NCBIfam" id="TIGR01727">
    <property type="entry name" value="oligo_HPY"/>
    <property type="match status" value="1"/>
</dbReference>
<evidence type="ECO:0000256" key="4">
    <source>
        <dbReference type="ARBA" id="ARBA00022840"/>
    </source>
</evidence>
<dbReference type="Pfam" id="PF00005">
    <property type="entry name" value="ABC_tran"/>
    <property type="match status" value="1"/>
</dbReference>
<dbReference type="InterPro" id="IPR027417">
    <property type="entry name" value="P-loop_NTPase"/>
</dbReference>
<sequence length="346" mass="37040">MNDAVLSVIGVRKEYAVGSGKTHGTLKALGGIDLNLNRGEILALVGESGSGKSTLAKILVGSLSATAGNVHVDSTPVTTNRDRATSRRIQMVFQDPYSSLNPRITVGGMLAELLKFHRVVPRNQIRAESIRLLNVVGLNEDALTAYPSQFSGGQRQRLAIARALAPRPEILIADEPVSALDVSVQATILELFSQLQRDLGISILFIAHNLSVVQHLSQRIAVMYLGRIVEVAETRELFANPKHPYTRALIDSIPRMSAGAVNDAFEVDGEPPSPINLPSGCRFSPRCKLATPACRSIDPALTAVGPNHAAACIKADQLEPYVFASRTTAATNGTPTTNTPTKEALR</sequence>
<evidence type="ECO:0000313" key="6">
    <source>
        <dbReference type="EMBL" id="GAA4182885.1"/>
    </source>
</evidence>
<dbReference type="InterPro" id="IPR003593">
    <property type="entry name" value="AAA+_ATPase"/>
</dbReference>
<keyword evidence="3" id="KW-0547">Nucleotide-binding</keyword>
<feature type="domain" description="ABC transporter" evidence="5">
    <location>
        <begin position="6"/>
        <end position="250"/>
    </location>
</feature>
<dbReference type="EMBL" id="BAABBX010000001">
    <property type="protein sequence ID" value="GAA4182885.1"/>
    <property type="molecule type" value="Genomic_DNA"/>
</dbReference>
<dbReference type="Proteomes" id="UP001500213">
    <property type="component" value="Unassembled WGS sequence"/>
</dbReference>
<dbReference type="SMART" id="SM00382">
    <property type="entry name" value="AAA"/>
    <property type="match status" value="1"/>
</dbReference>
<reference evidence="7" key="1">
    <citation type="journal article" date="2019" name="Int. J. Syst. Evol. Microbiol.">
        <title>The Global Catalogue of Microorganisms (GCM) 10K type strain sequencing project: providing services to taxonomists for standard genome sequencing and annotation.</title>
        <authorList>
            <consortium name="The Broad Institute Genomics Platform"/>
            <consortium name="The Broad Institute Genome Sequencing Center for Infectious Disease"/>
            <person name="Wu L."/>
            <person name="Ma J."/>
        </authorList>
    </citation>
    <scope>NUCLEOTIDE SEQUENCE [LARGE SCALE GENOMIC DNA]</scope>
    <source>
        <strain evidence="7">JCM 17593</strain>
    </source>
</reference>
<dbReference type="PROSITE" id="PS00211">
    <property type="entry name" value="ABC_TRANSPORTER_1"/>
    <property type="match status" value="1"/>
</dbReference>
<comment type="similarity">
    <text evidence="1">Belongs to the ABC transporter superfamily.</text>
</comment>
<dbReference type="PROSITE" id="PS50893">
    <property type="entry name" value="ABC_TRANSPORTER_2"/>
    <property type="match status" value="1"/>
</dbReference>
<gene>
    <name evidence="6" type="ORF">GCM10022288_01450</name>
</gene>
<accession>A0ABP8AF01</accession>
<evidence type="ECO:0000256" key="3">
    <source>
        <dbReference type="ARBA" id="ARBA00022741"/>
    </source>
</evidence>
<dbReference type="SUPFAM" id="SSF52540">
    <property type="entry name" value="P-loop containing nucleoside triphosphate hydrolases"/>
    <property type="match status" value="1"/>
</dbReference>
<evidence type="ECO:0000256" key="2">
    <source>
        <dbReference type="ARBA" id="ARBA00022448"/>
    </source>
</evidence>
<dbReference type="GO" id="GO:0005524">
    <property type="term" value="F:ATP binding"/>
    <property type="evidence" value="ECO:0007669"/>
    <property type="project" value="UniProtKB-KW"/>
</dbReference>
<evidence type="ECO:0000256" key="1">
    <source>
        <dbReference type="ARBA" id="ARBA00005417"/>
    </source>
</evidence>
<organism evidence="6 7">
    <name type="scientific">Gryllotalpicola kribbensis</name>
    <dbReference type="NCBI Taxonomy" id="993084"/>
    <lineage>
        <taxon>Bacteria</taxon>
        <taxon>Bacillati</taxon>
        <taxon>Actinomycetota</taxon>
        <taxon>Actinomycetes</taxon>
        <taxon>Micrococcales</taxon>
        <taxon>Microbacteriaceae</taxon>
        <taxon>Gryllotalpicola</taxon>
    </lineage>
</organism>
<protein>
    <submittedName>
        <fullName evidence="6">Dipeptide ABC transporter ATP-binding protein</fullName>
    </submittedName>
</protein>
<dbReference type="InterPro" id="IPR003439">
    <property type="entry name" value="ABC_transporter-like_ATP-bd"/>
</dbReference>
<keyword evidence="4 6" id="KW-0067">ATP-binding</keyword>
<comment type="caution">
    <text evidence="6">The sequence shown here is derived from an EMBL/GenBank/DDBJ whole genome shotgun (WGS) entry which is preliminary data.</text>
</comment>
<dbReference type="Pfam" id="PF08352">
    <property type="entry name" value="oligo_HPY"/>
    <property type="match status" value="1"/>
</dbReference>
<evidence type="ECO:0000313" key="7">
    <source>
        <dbReference type="Proteomes" id="UP001500213"/>
    </source>
</evidence>
<dbReference type="RefSeq" id="WP_344772759.1">
    <property type="nucleotide sequence ID" value="NZ_BAABBX010000001.1"/>
</dbReference>
<dbReference type="InterPro" id="IPR050319">
    <property type="entry name" value="ABC_transp_ATP-bind"/>
</dbReference>
<keyword evidence="2" id="KW-0813">Transport</keyword>
<dbReference type="PANTHER" id="PTHR43776:SF7">
    <property type="entry name" value="D,D-DIPEPTIDE TRANSPORT ATP-BINDING PROTEIN DDPF-RELATED"/>
    <property type="match status" value="1"/>
</dbReference>
<keyword evidence="7" id="KW-1185">Reference proteome</keyword>
<evidence type="ECO:0000259" key="5">
    <source>
        <dbReference type="PROSITE" id="PS50893"/>
    </source>
</evidence>
<dbReference type="Gene3D" id="3.40.50.300">
    <property type="entry name" value="P-loop containing nucleotide triphosphate hydrolases"/>
    <property type="match status" value="1"/>
</dbReference>